<reference evidence="2 3" key="1">
    <citation type="submission" date="2023-03" db="EMBL/GenBank/DDBJ databases">
        <title>Bacillus Genome Sequencing.</title>
        <authorList>
            <person name="Dunlap C."/>
        </authorList>
    </citation>
    <scope>NUCLEOTIDE SEQUENCE [LARGE SCALE GENOMIC DNA]</scope>
    <source>
        <strain evidence="2 3">NRS-1717</strain>
    </source>
</reference>
<keyword evidence="1" id="KW-1133">Transmembrane helix</keyword>
<feature type="transmembrane region" description="Helical" evidence="1">
    <location>
        <begin position="37"/>
        <end position="56"/>
    </location>
</feature>
<dbReference type="GeneID" id="301140955"/>
<dbReference type="InterPro" id="IPR021741">
    <property type="entry name" value="DUF3311"/>
</dbReference>
<feature type="transmembrane region" description="Helical" evidence="1">
    <location>
        <begin position="7"/>
        <end position="31"/>
    </location>
</feature>
<name>A0ABU6P0H6_9BACI</name>
<accession>A0ABU6P0H6</accession>
<evidence type="ECO:0000313" key="2">
    <source>
        <dbReference type="EMBL" id="MED4401994.1"/>
    </source>
</evidence>
<sequence length="68" mass="7873">MKSKWIYILSIIPFIGSLGLLPFINGITIYVFGMPFIFFWVVIWTLAISGFLALIYKLDPQNKEEESE</sequence>
<evidence type="ECO:0000256" key="1">
    <source>
        <dbReference type="SAM" id="Phobius"/>
    </source>
</evidence>
<gene>
    <name evidence="2" type="ORF">P9271_11760</name>
</gene>
<organism evidence="2 3">
    <name type="scientific">Metabacillus fastidiosus</name>
    <dbReference type="NCBI Taxonomy" id="1458"/>
    <lineage>
        <taxon>Bacteria</taxon>
        <taxon>Bacillati</taxon>
        <taxon>Bacillota</taxon>
        <taxon>Bacilli</taxon>
        <taxon>Bacillales</taxon>
        <taxon>Bacillaceae</taxon>
        <taxon>Metabacillus</taxon>
    </lineage>
</organism>
<keyword evidence="1" id="KW-0472">Membrane</keyword>
<dbReference type="EMBL" id="JARTFS010000008">
    <property type="protein sequence ID" value="MED4401994.1"/>
    <property type="molecule type" value="Genomic_DNA"/>
</dbReference>
<protein>
    <submittedName>
        <fullName evidence="2">DUF3311 domain-containing protein</fullName>
    </submittedName>
</protein>
<evidence type="ECO:0000313" key="3">
    <source>
        <dbReference type="Proteomes" id="UP001342826"/>
    </source>
</evidence>
<keyword evidence="3" id="KW-1185">Reference proteome</keyword>
<comment type="caution">
    <text evidence="2">The sequence shown here is derived from an EMBL/GenBank/DDBJ whole genome shotgun (WGS) entry which is preliminary data.</text>
</comment>
<keyword evidence="1" id="KW-0812">Transmembrane</keyword>
<dbReference type="Proteomes" id="UP001342826">
    <property type="component" value="Unassembled WGS sequence"/>
</dbReference>
<dbReference type="Pfam" id="PF11755">
    <property type="entry name" value="DUF3311"/>
    <property type="match status" value="1"/>
</dbReference>
<dbReference type="RefSeq" id="WP_066228851.1">
    <property type="nucleotide sequence ID" value="NZ_JARSOS010000012.1"/>
</dbReference>
<proteinExistence type="predicted"/>